<dbReference type="HOGENOM" id="CLU_047795_1_0_2"/>
<dbReference type="RefSeq" id="WP_048117105.1">
    <property type="nucleotide sequence ID" value="NZ_CP009520.1"/>
</dbReference>
<keyword evidence="4" id="KW-1185">Reference proteome</keyword>
<protein>
    <submittedName>
        <fullName evidence="3">CRISPR-associated RAMP Cmr4</fullName>
    </submittedName>
</protein>
<reference evidence="3 4" key="1">
    <citation type="submission" date="2014-07" db="EMBL/GenBank/DDBJ databases">
        <title>Methanogenic archaea and the global carbon cycle.</title>
        <authorList>
            <person name="Henriksen J.R."/>
            <person name="Luke J."/>
            <person name="Reinhart S."/>
            <person name="Benedict M.N."/>
            <person name="Youngblut N.D."/>
            <person name="Metcalf M.E."/>
            <person name="Whitaker R.J."/>
            <person name="Metcalf W.W."/>
        </authorList>
    </citation>
    <scope>NUCLEOTIDE SEQUENCE [LARGE SCALE GENOMIC DNA]</scope>
    <source>
        <strain evidence="3 4">Z-761</strain>
    </source>
</reference>
<dbReference type="PANTHER" id="PTHR36700">
    <property type="entry name" value="CRISPR SYSTEM CMR SUBUNIT CMR4"/>
    <property type="match status" value="1"/>
</dbReference>
<dbReference type="Pfam" id="PF03787">
    <property type="entry name" value="RAMPs"/>
    <property type="match status" value="1"/>
</dbReference>
<dbReference type="EMBL" id="CP009520">
    <property type="protein sequence ID" value="AKB42529.1"/>
    <property type="molecule type" value="Genomic_DNA"/>
</dbReference>
<proteinExistence type="predicted"/>
<name>A0A0E3Q2V4_9EURY</name>
<accession>A0A0E3Q2V4</accession>
<evidence type="ECO:0000259" key="2">
    <source>
        <dbReference type="Pfam" id="PF03787"/>
    </source>
</evidence>
<feature type="domain" description="CRISPR type III-associated protein" evidence="2">
    <location>
        <begin position="17"/>
        <end position="310"/>
    </location>
</feature>
<evidence type="ECO:0000313" key="4">
    <source>
        <dbReference type="Proteomes" id="UP000033096"/>
    </source>
</evidence>
<dbReference type="AlphaFoldDB" id="A0A0E3Q2V4"/>
<gene>
    <name evidence="3" type="ORF">MSVAZ_0260</name>
</gene>
<organism evidence="3 4">
    <name type="scientific">Methanosarcina vacuolata Z-761</name>
    <dbReference type="NCBI Taxonomy" id="1434123"/>
    <lineage>
        <taxon>Archaea</taxon>
        <taxon>Methanobacteriati</taxon>
        <taxon>Methanobacteriota</taxon>
        <taxon>Stenosarchaea group</taxon>
        <taxon>Methanomicrobia</taxon>
        <taxon>Methanosarcinales</taxon>
        <taxon>Methanosarcinaceae</taxon>
        <taxon>Methanosarcina</taxon>
    </lineage>
</organism>
<dbReference type="InterPro" id="IPR013410">
    <property type="entry name" value="CRISPR-assoc_RAMP_Cmr4"/>
</dbReference>
<dbReference type="PANTHER" id="PTHR36700:SF1">
    <property type="entry name" value="CRISPR SYSTEM CMR SUBUNIT CMR4"/>
    <property type="match status" value="1"/>
</dbReference>
<dbReference type="STRING" id="1434123.MSVAZ_0260"/>
<sequence>MGELNKLYTRQRYLFMALDPVHIGTGQSQLGRVDNTIVREPGTNLPKIPGTSLMGAARHYASMKYGKPQAAGQHKNLKAKDPKKCPIIYTFGTYTETEGGQQGKISISDAQILLFPVNSIAGPLWVSTKEALEFAGFSMPDTVELSDESLSVFTSVNWEKDTLNLGWLSLKAITGLKITPPDVIIENKEWNSIANRLSIVSSKLFSQIVNSNLEVRTSVAINPETGAAEDKALFTYEAIPRATWLFFDVVQDDYMSEFPQTEKQYNGEDNIGDPLGETWNSPIDVLNAGFHLIEYLGIGGMITRGFGRMKQICSWEVCENES</sequence>
<dbReference type="NCBIfam" id="TIGR02580">
    <property type="entry name" value="cas_RAMP_Cmr4"/>
    <property type="match status" value="1"/>
</dbReference>
<dbReference type="PATRIC" id="fig|1434123.4.peg.261"/>
<keyword evidence="1" id="KW-0051">Antiviral defense</keyword>
<dbReference type="KEGG" id="mvc:MSVAZ_0260"/>
<evidence type="ECO:0000313" key="3">
    <source>
        <dbReference type="EMBL" id="AKB42529.1"/>
    </source>
</evidence>
<dbReference type="GO" id="GO:0051607">
    <property type="term" value="P:defense response to virus"/>
    <property type="evidence" value="ECO:0007669"/>
    <property type="project" value="UniProtKB-KW"/>
</dbReference>
<dbReference type="InterPro" id="IPR005537">
    <property type="entry name" value="RAMP_III_fam"/>
</dbReference>
<dbReference type="GeneID" id="24808618"/>
<dbReference type="Proteomes" id="UP000033096">
    <property type="component" value="Chromosome"/>
</dbReference>
<evidence type="ECO:0000256" key="1">
    <source>
        <dbReference type="ARBA" id="ARBA00023118"/>
    </source>
</evidence>